<dbReference type="CDD" id="cd07561">
    <property type="entry name" value="Peptidase_S41_CPP_like"/>
    <property type="match status" value="1"/>
</dbReference>
<dbReference type="Proteomes" id="UP001253848">
    <property type="component" value="Unassembled WGS sequence"/>
</dbReference>
<dbReference type="PANTHER" id="PTHR32060:SF30">
    <property type="entry name" value="CARBOXY-TERMINAL PROCESSING PROTEASE CTPA"/>
    <property type="match status" value="1"/>
</dbReference>
<dbReference type="PANTHER" id="PTHR32060">
    <property type="entry name" value="TAIL-SPECIFIC PROTEASE"/>
    <property type="match status" value="1"/>
</dbReference>
<dbReference type="InterPro" id="IPR029045">
    <property type="entry name" value="ClpP/crotonase-like_dom_sf"/>
</dbReference>
<evidence type="ECO:0000313" key="4">
    <source>
        <dbReference type="Proteomes" id="UP001253848"/>
    </source>
</evidence>
<gene>
    <name evidence="3" type="ORF">RM541_06160</name>
</gene>
<accession>A0ABU3DQE3</accession>
<comment type="caution">
    <text evidence="3">The sequence shown here is derived from an EMBL/GenBank/DDBJ whole genome shotgun (WGS) entry which is preliminary data.</text>
</comment>
<protein>
    <submittedName>
        <fullName evidence="3">S41 family peptidase</fullName>
    </submittedName>
</protein>
<evidence type="ECO:0000259" key="2">
    <source>
        <dbReference type="Pfam" id="PF18294"/>
    </source>
</evidence>
<dbReference type="Gene3D" id="2.30.42.10">
    <property type="match status" value="1"/>
</dbReference>
<dbReference type="InterPro" id="IPR005151">
    <property type="entry name" value="Tail-specific_protease"/>
</dbReference>
<dbReference type="RefSeq" id="WP_311499347.1">
    <property type="nucleotide sequence ID" value="NZ_JAVRHN010000004.1"/>
</dbReference>
<dbReference type="Pfam" id="PF03572">
    <property type="entry name" value="Peptidase_S41"/>
    <property type="match status" value="1"/>
</dbReference>
<reference evidence="3 4" key="1">
    <citation type="submission" date="2023-09" db="EMBL/GenBank/DDBJ databases">
        <authorList>
            <person name="Rey-Velasco X."/>
        </authorList>
    </citation>
    <scope>NUCLEOTIDE SEQUENCE [LARGE SCALE GENOMIC DNA]</scope>
    <source>
        <strain evidence="3 4">F225</strain>
    </source>
</reference>
<dbReference type="InterPro" id="IPR036034">
    <property type="entry name" value="PDZ_sf"/>
</dbReference>
<dbReference type="Pfam" id="PF18294">
    <property type="entry name" value="Pept_S41_N"/>
    <property type="match status" value="1"/>
</dbReference>
<keyword evidence="4" id="KW-1185">Reference proteome</keyword>
<sequence length="498" mass="55076">MKINNLNIFIALFVILLTSCSKDDEVLEEGLTDIDPKAEGITEPGEIEVEEFVWKGLNDIYLYKEDISELSDDYFSSNIEKSEYLETFGSPEELFGELKSSRDRFSFITSDYNELEDSFNGITSSTAGMNFGLGRISGSNNIFGFLQYVVPGTSAADAGLTRGIVFTEINGERMTLDNFQDLMDVDSFDIKTAKIENGSIIPTGETVTLSNSSYTSNPVQVVKTLDVEGKKVGYLMYNSFIGDFDDELNDAFAQFKGSGITDLVLDLRYNGGGSVESAIDLASMITGQFEGEIFMKEQWNKDYQEHFERNNAEGLINRFDGKIRTGEALNSLNLNRVYVLTTNSTASASELVINGLKPYINVVQIGESTTGKFQASVTLYDSPNFQKEGASENHTYALQPLVFKSANAAGYSDYENGLVPEIEYTEEVDNLGTLGDPSEPMLEAALNHLLGKAQVAHKQQNDNIEKVGESGMFKAGYQKMYLDAVPEVLLKRAEEKNQ</sequence>
<proteinExistence type="predicted"/>
<dbReference type="InterPro" id="IPR041613">
    <property type="entry name" value="Pept_S41_N"/>
</dbReference>
<feature type="domain" description="Peptidase S41 N-terminal" evidence="2">
    <location>
        <begin position="48"/>
        <end position="107"/>
    </location>
</feature>
<dbReference type="Gene3D" id="3.30.750.170">
    <property type="match status" value="1"/>
</dbReference>
<evidence type="ECO:0000259" key="1">
    <source>
        <dbReference type="Pfam" id="PF03572"/>
    </source>
</evidence>
<dbReference type="Gene3D" id="3.90.226.10">
    <property type="entry name" value="2-enoyl-CoA Hydratase, Chain A, domain 1"/>
    <property type="match status" value="1"/>
</dbReference>
<evidence type="ECO:0000313" key="3">
    <source>
        <dbReference type="EMBL" id="MDT0685938.1"/>
    </source>
</evidence>
<dbReference type="SUPFAM" id="SSF52096">
    <property type="entry name" value="ClpP/crotonase"/>
    <property type="match status" value="1"/>
</dbReference>
<name>A0ABU3DQE3_9FLAO</name>
<dbReference type="PROSITE" id="PS51257">
    <property type="entry name" value="PROKAR_LIPOPROTEIN"/>
    <property type="match status" value="1"/>
</dbReference>
<organism evidence="3 4">
    <name type="scientific">Autumnicola psychrophila</name>
    <dbReference type="NCBI Taxonomy" id="3075592"/>
    <lineage>
        <taxon>Bacteria</taxon>
        <taxon>Pseudomonadati</taxon>
        <taxon>Bacteroidota</taxon>
        <taxon>Flavobacteriia</taxon>
        <taxon>Flavobacteriales</taxon>
        <taxon>Flavobacteriaceae</taxon>
        <taxon>Autumnicola</taxon>
    </lineage>
</organism>
<dbReference type="EMBL" id="JAVRHN010000004">
    <property type="protein sequence ID" value="MDT0685938.1"/>
    <property type="molecule type" value="Genomic_DNA"/>
</dbReference>
<feature type="domain" description="Tail specific protease" evidence="1">
    <location>
        <begin position="231"/>
        <end position="374"/>
    </location>
</feature>